<accession>A0AAD2GA21</accession>
<evidence type="ECO:0000256" key="5">
    <source>
        <dbReference type="ARBA" id="ARBA00022737"/>
    </source>
</evidence>
<evidence type="ECO:0000256" key="9">
    <source>
        <dbReference type="ARBA" id="ARBA00023136"/>
    </source>
</evidence>
<dbReference type="SUPFAM" id="SSF52058">
    <property type="entry name" value="L domain-like"/>
    <property type="match status" value="2"/>
</dbReference>
<dbReference type="PANTHER" id="PTHR48005:SF13">
    <property type="entry name" value="SERINE_THREONINE-PROTEIN KINASE DDB_G0278509-RELATED"/>
    <property type="match status" value="1"/>
</dbReference>
<comment type="caution">
    <text evidence="14">The sequence shown here is derived from an EMBL/GenBank/DDBJ whole genome shotgun (WGS) entry which is preliminary data.</text>
</comment>
<keyword evidence="15" id="KW-1185">Reference proteome</keyword>
<sequence length="1371" mass="153019">MGLQEGDSNLADELVALKQAMEDLKTKNEKLEEKTSNLESRLEKKTPQTSSEGISRTILPSGQLLGSSSLDINSTFPEQSQREQMPCEIEMIQSNCDVYSFLYCAPFASFSMVLGSMVVCLQFSLFLLFLADLLDTQSLPPDVGILVRCTQFICVLVCFLAQTDIRNSLRALLYCEATGVLRKRFVGFSMGKFFLSNLVMLVQGLLSITVVTALIVYSDNVFDLLLNFTAVIFVSELDELTFQMAVLGYAGSPTEKLAKRIQRTQFPQSNVKGCRKYLHIYIFLALLLGGYGFLFSILHLQRSDELLPQYLKVEFGDNVDPTLGLYSGCYRIVKTSTLGRVSYMQTEPQRGQGRFQYCKDGDTRSWIFAPGDFENACLDPYLRSSEERATSFDLLDAKGDQWLLRDGTPISKFQLVEVNPNRFESECGDIWNRQGKKENPCPSLTMDASLTGFVDNYDWSKNFDILTDKDQFVTYYQHPVFIGQFSESEGYEVIFFTGRRWVLTSALRLLANATASLSDFITRFRSNELWLLSPSATKTRPFAFVSEAVAQATDRGTPLGLRWYTAQYAEGVDFAIADIGRPSDALLRCGNCDADTNPCRYEGICTNGSCECLHGANGTLCDIKPLGNGVCNLYFNKDVENYDGGDCCAATCQGRKCDLVIDTEFAFGHTLPKAGTSFPNCIDPTLNPLKIELNSTIEDVDGIFDFYTLKVECQDGRELPLNVFLDPNPQLSEFPSQAIKISDTLTPCALSFSGIQLWSKLSITFQILDDFFDDEKVVVMRKESVTADDIFEMPIVYNRCLKSALKGAIDPTELYTRSYRDNATAWLHQELSGTVDCARDANDERLVERYALVAMSYAELSPQRWISPRDHCFWSSRVTCKGDRISSLAYDGYNNGGLGGLWAEEFTLLTSLETIDVFGNKEIVGTLPSTIGHLSAMRSFVLSENAIAGTIPTEVGRMVETELLGLWTNNLEGTIPVEISALTKLTKLFFYKNFLTGTIPEELKLLTRLEIFNVFDNMLSGSIPDIFGEYSSLVEFDWRTNRFTGTIPASLGMHTGLSDIRLYDNLLTGSIPVEFSRLQELLWLRLENNRMSGEIEPSFFANWSSLLDLRLSNQFFSGQLPTEIGSMVSIENLRLDNNEFVGPIPTQLSGFQNLTKLYLDSNSFTGLINPEMMNLPLQILKLQNNTFRGPIPTEVGLLDGLSYLNLGDNVLTGKVPSEIGLLTGLQFLFVNNNRLSGPLPSEIFQLTNLRRIDLSGNNISEEEISNLISALGLDFSCDEMIVEFVLATDDWPNDTTWEITTSDGTVAASGGGYSLDSYAYEEKVCVPLDACTFTILDKFEDGGPTVDITRLGKRYQIYGAFADKVVVDICE</sequence>
<dbReference type="EC" id="2.7.11.1" evidence="1"/>
<feature type="transmembrane region" description="Helical" evidence="13">
    <location>
        <begin position="224"/>
        <end position="250"/>
    </location>
</feature>
<protein>
    <recommendedName>
        <fullName evidence="1">non-specific serine/threonine protein kinase</fullName>
        <ecNumber evidence="1">2.7.11.1</ecNumber>
    </recommendedName>
</protein>
<proteinExistence type="predicted"/>
<keyword evidence="5" id="KW-0677">Repeat</keyword>
<comment type="catalytic activity">
    <reaction evidence="11">
        <text>L-seryl-[protein] + ATP = O-phospho-L-seryl-[protein] + ADP + H(+)</text>
        <dbReference type="Rhea" id="RHEA:17989"/>
        <dbReference type="Rhea" id="RHEA-COMP:9863"/>
        <dbReference type="Rhea" id="RHEA-COMP:11604"/>
        <dbReference type="ChEBI" id="CHEBI:15378"/>
        <dbReference type="ChEBI" id="CHEBI:29999"/>
        <dbReference type="ChEBI" id="CHEBI:30616"/>
        <dbReference type="ChEBI" id="CHEBI:83421"/>
        <dbReference type="ChEBI" id="CHEBI:456216"/>
        <dbReference type="EC" id="2.7.11.1"/>
    </reaction>
</comment>
<evidence type="ECO:0000256" key="7">
    <source>
        <dbReference type="ARBA" id="ARBA00022777"/>
    </source>
</evidence>
<keyword evidence="4" id="KW-0808">Transferase</keyword>
<dbReference type="InterPro" id="IPR001611">
    <property type="entry name" value="Leu-rich_rpt"/>
</dbReference>
<evidence type="ECO:0000256" key="12">
    <source>
        <dbReference type="SAM" id="MobiDB-lite"/>
    </source>
</evidence>
<comment type="catalytic activity">
    <reaction evidence="10">
        <text>L-threonyl-[protein] + ATP = O-phospho-L-threonyl-[protein] + ADP + H(+)</text>
        <dbReference type="Rhea" id="RHEA:46608"/>
        <dbReference type="Rhea" id="RHEA-COMP:11060"/>
        <dbReference type="Rhea" id="RHEA-COMP:11605"/>
        <dbReference type="ChEBI" id="CHEBI:15378"/>
        <dbReference type="ChEBI" id="CHEBI:30013"/>
        <dbReference type="ChEBI" id="CHEBI:30616"/>
        <dbReference type="ChEBI" id="CHEBI:61977"/>
        <dbReference type="ChEBI" id="CHEBI:456216"/>
        <dbReference type="EC" id="2.7.11.1"/>
    </reaction>
</comment>
<keyword evidence="13" id="KW-0812">Transmembrane</keyword>
<evidence type="ECO:0000313" key="14">
    <source>
        <dbReference type="EMBL" id="CAJ1966820.1"/>
    </source>
</evidence>
<gene>
    <name evidence="14" type="ORF">CYCCA115_LOCUS22403</name>
</gene>
<dbReference type="PROSITE" id="PS51450">
    <property type="entry name" value="LRR"/>
    <property type="match status" value="1"/>
</dbReference>
<keyword evidence="13" id="KW-1133">Transmembrane helix</keyword>
<keyword evidence="7" id="KW-0418">Kinase</keyword>
<evidence type="ECO:0000256" key="3">
    <source>
        <dbReference type="ARBA" id="ARBA00022614"/>
    </source>
</evidence>
<dbReference type="GO" id="GO:0005524">
    <property type="term" value="F:ATP binding"/>
    <property type="evidence" value="ECO:0007669"/>
    <property type="project" value="UniProtKB-KW"/>
</dbReference>
<keyword evidence="9 13" id="KW-0472">Membrane</keyword>
<evidence type="ECO:0000256" key="6">
    <source>
        <dbReference type="ARBA" id="ARBA00022741"/>
    </source>
</evidence>
<organism evidence="14 15">
    <name type="scientific">Cylindrotheca closterium</name>
    <dbReference type="NCBI Taxonomy" id="2856"/>
    <lineage>
        <taxon>Eukaryota</taxon>
        <taxon>Sar</taxon>
        <taxon>Stramenopiles</taxon>
        <taxon>Ochrophyta</taxon>
        <taxon>Bacillariophyta</taxon>
        <taxon>Bacillariophyceae</taxon>
        <taxon>Bacillariophycidae</taxon>
        <taxon>Bacillariales</taxon>
        <taxon>Bacillariaceae</taxon>
        <taxon>Cylindrotheca</taxon>
    </lineage>
</organism>
<evidence type="ECO:0000256" key="13">
    <source>
        <dbReference type="SAM" id="Phobius"/>
    </source>
</evidence>
<dbReference type="Proteomes" id="UP001295423">
    <property type="component" value="Unassembled WGS sequence"/>
</dbReference>
<reference evidence="14" key="1">
    <citation type="submission" date="2023-08" db="EMBL/GenBank/DDBJ databases">
        <authorList>
            <person name="Audoor S."/>
            <person name="Bilcke G."/>
        </authorList>
    </citation>
    <scope>NUCLEOTIDE SEQUENCE</scope>
</reference>
<evidence type="ECO:0000256" key="1">
    <source>
        <dbReference type="ARBA" id="ARBA00012513"/>
    </source>
</evidence>
<keyword evidence="8" id="KW-0067">ATP-binding</keyword>
<feature type="transmembrane region" description="Helical" evidence="13">
    <location>
        <begin position="101"/>
        <end position="131"/>
    </location>
</feature>
<evidence type="ECO:0000256" key="4">
    <source>
        <dbReference type="ARBA" id="ARBA00022679"/>
    </source>
</evidence>
<dbReference type="FunFam" id="3.80.10.10:FF:000041">
    <property type="entry name" value="LRR receptor-like serine/threonine-protein kinase ERECTA"/>
    <property type="match status" value="1"/>
</dbReference>
<evidence type="ECO:0000256" key="11">
    <source>
        <dbReference type="ARBA" id="ARBA00048679"/>
    </source>
</evidence>
<feature type="transmembrane region" description="Helical" evidence="13">
    <location>
        <begin position="278"/>
        <end position="300"/>
    </location>
</feature>
<feature type="compositionally biased region" description="Basic and acidic residues" evidence="12">
    <location>
        <begin position="25"/>
        <end position="46"/>
    </location>
</feature>
<evidence type="ECO:0000256" key="10">
    <source>
        <dbReference type="ARBA" id="ARBA00047899"/>
    </source>
</evidence>
<dbReference type="InterPro" id="IPR051420">
    <property type="entry name" value="Ser_Thr_Kinases_DiverseReg"/>
</dbReference>
<name>A0AAD2GA21_9STRA</name>
<keyword evidence="6" id="KW-0547">Nucleotide-binding</keyword>
<dbReference type="Gene3D" id="3.80.10.10">
    <property type="entry name" value="Ribonuclease Inhibitor"/>
    <property type="match status" value="2"/>
</dbReference>
<dbReference type="EMBL" id="CAKOGP040002313">
    <property type="protein sequence ID" value="CAJ1966820.1"/>
    <property type="molecule type" value="Genomic_DNA"/>
</dbReference>
<dbReference type="PANTHER" id="PTHR48005">
    <property type="entry name" value="LEUCINE RICH REPEAT KINASE 2"/>
    <property type="match status" value="1"/>
</dbReference>
<evidence type="ECO:0000256" key="2">
    <source>
        <dbReference type="ARBA" id="ARBA00022527"/>
    </source>
</evidence>
<dbReference type="FunFam" id="3.80.10.10:FF:000095">
    <property type="entry name" value="LRR receptor-like serine/threonine-protein kinase GSO1"/>
    <property type="match status" value="1"/>
</dbReference>
<keyword evidence="3" id="KW-0433">Leucine-rich repeat</keyword>
<dbReference type="GO" id="GO:0004674">
    <property type="term" value="F:protein serine/threonine kinase activity"/>
    <property type="evidence" value="ECO:0007669"/>
    <property type="project" value="UniProtKB-KW"/>
</dbReference>
<evidence type="ECO:0000256" key="8">
    <source>
        <dbReference type="ARBA" id="ARBA00022840"/>
    </source>
</evidence>
<feature type="transmembrane region" description="Helical" evidence="13">
    <location>
        <begin position="143"/>
        <end position="161"/>
    </location>
</feature>
<dbReference type="InterPro" id="IPR032675">
    <property type="entry name" value="LRR_dom_sf"/>
</dbReference>
<keyword evidence="2" id="KW-0723">Serine/threonine-protein kinase</keyword>
<evidence type="ECO:0000313" key="15">
    <source>
        <dbReference type="Proteomes" id="UP001295423"/>
    </source>
</evidence>
<feature type="transmembrane region" description="Helical" evidence="13">
    <location>
        <begin position="193"/>
        <end position="218"/>
    </location>
</feature>
<dbReference type="Pfam" id="PF00560">
    <property type="entry name" value="LRR_1"/>
    <property type="match status" value="2"/>
</dbReference>
<feature type="region of interest" description="Disordered" evidence="12">
    <location>
        <begin position="25"/>
        <end position="54"/>
    </location>
</feature>